<protein>
    <submittedName>
        <fullName evidence="1">Uncharacterized protein</fullName>
    </submittedName>
</protein>
<accession>A0ABT3B2W0</accession>
<proteinExistence type="predicted"/>
<sequence>MTLTLKHFDTKLKLDTGVEEKIENSLAEYLYPDVEFAIGTVYPGSTTAQDLEEHEGKTLQFAAGERMYFASDDKVRDGLRPAKGDRIYPNASDGAAYGSLLFTPCRDFKELKNLRLIVIDDATGENGGFLPLDVAKNLVGDCYGKISLDLAEELTGNSNTPFQFRLGIKEQEKNPVARIAKGTLAPFRLEQVGEALIRDNGKTGYDMVLATSSFKGRKGEDAITPGEYNLTVGLGIKTLAEYGKHSLGTQILVNYPRAVEADMLPRLELDAMILANIQSDPRKIAQHYVETYERRKAFVNAEGKSKILDFEGDLAEEVESVFSNLGESGELNPEQQQQQDQLVYRLIKADLEGHFQILEHPKITAELQEFVRASWVDIATGRAIKFNSGLAQPSLKLAENEICVPYIPEGEEIIVTRSPLVNSNGVIVLTNRHLPEVMKLSGTVHINPKTAADNLQADFDGDRLAFAHKRDFPTLAAEVKEYNLPANRYPDVVKKPKVPYQGTFAEIAVSAMENKIGLIANEIQKNVALQWETQLMPKEQEYGYLRRISTHLSNVEAKHKNGEIKIPEKILKQIAPIAKVSTSLSTQQVEQGLSEVRNLLRSLVGELSNELQVAVDGPKSALRPDESILKYCQEICNYNSVVWLTDKKNPEAFLNRGMKSTNHSPIDLMVKQTNQHFEENQLIARQLEQFRALYPGVEFTQEHKDQATTIKNTYNGLIKEAIRLEEKRKLEPGPSLVITSPTSGRQIEVTNLIKFDTSKNQQLWKATELDIKLTDHKATKDMPQTLAANIIVKDPKTVEKTSQSIGTVSVASVREHNLKAGMTIKQGKVSFQPGVSKSMVEAAFSKASEYLETVRNSTSESEKLPLAAALHNITHTEESHLYQGRKKASVAFAAFPDQIIGQLKELQFTNLSVVGTHQPSSEHNGRNWHGEKVPIKIELDVDPRDPNISQRWVVAEGKKLAMFNSESPQLPTGTEAVATITSPPSASVIITSSKGNQLKVGQIKKYAKSDRLFQGELYTISIELKSNSDHRKPPTPLALVNGKALGVIDKDSFAVLSEKVQAANQSVESLKFNATIQSAPATTAHLIIDPATVRYPEEWRNKDATATPKSEIIKAELEKEAQGVNTNTHTTQKSEIIKTEPLIDITPTSNEPTEPNPTPTIIREKWEQNLINASLKAIRALPHNQNAIIQTANVGSKHTAIYSTSNNTLQIINDQQQVVYQATRDQKATINHLTEKQKSYWQSTTSKNQQSQSER</sequence>
<dbReference type="EMBL" id="JAOWRF010000276">
    <property type="protein sequence ID" value="MCV3215575.1"/>
    <property type="molecule type" value="Genomic_DNA"/>
</dbReference>
<gene>
    <name evidence="1" type="ORF">OGM63_19010</name>
</gene>
<organism evidence="1 2">
    <name type="scientific">Plectonema radiosum NIES-515</name>
    <dbReference type="NCBI Taxonomy" id="2986073"/>
    <lineage>
        <taxon>Bacteria</taxon>
        <taxon>Bacillati</taxon>
        <taxon>Cyanobacteriota</taxon>
        <taxon>Cyanophyceae</taxon>
        <taxon>Oscillatoriophycideae</taxon>
        <taxon>Oscillatoriales</taxon>
        <taxon>Microcoleaceae</taxon>
        <taxon>Plectonema</taxon>
    </lineage>
</organism>
<keyword evidence="2" id="KW-1185">Reference proteome</keyword>
<comment type="caution">
    <text evidence="1">The sequence shown here is derived from an EMBL/GenBank/DDBJ whole genome shotgun (WGS) entry which is preliminary data.</text>
</comment>
<reference evidence="1 2" key="1">
    <citation type="submission" date="2022-10" db="EMBL/GenBank/DDBJ databases">
        <title>Identification of biosynthetic pathway for the production of the potent trypsin inhibitor radiosumin.</title>
        <authorList>
            <person name="Fewer D.P."/>
            <person name="Delbaje E."/>
            <person name="Ouyang X."/>
            <person name="Agostino P.D."/>
            <person name="Wahlsten M."/>
            <person name="Jokela J."/>
            <person name="Permi P."/>
            <person name="Haapaniemi E."/>
            <person name="Koistinen H."/>
        </authorList>
    </citation>
    <scope>NUCLEOTIDE SEQUENCE [LARGE SCALE GENOMIC DNA]</scope>
    <source>
        <strain evidence="1 2">NIES-515</strain>
    </source>
</reference>
<evidence type="ECO:0000313" key="1">
    <source>
        <dbReference type="EMBL" id="MCV3215575.1"/>
    </source>
</evidence>
<evidence type="ECO:0000313" key="2">
    <source>
        <dbReference type="Proteomes" id="UP001526143"/>
    </source>
</evidence>
<dbReference type="RefSeq" id="WP_263747221.1">
    <property type="nucleotide sequence ID" value="NZ_JAOWRF010000276.1"/>
</dbReference>
<dbReference type="Proteomes" id="UP001526143">
    <property type="component" value="Unassembled WGS sequence"/>
</dbReference>
<name>A0ABT3B2W0_9CYAN</name>